<accession>A0A1T4X591</accession>
<name>A0A1T4X591_9CLOT</name>
<dbReference type="EMBL" id="FUYH01000006">
    <property type="protein sequence ID" value="SKA84726.1"/>
    <property type="molecule type" value="Genomic_DNA"/>
</dbReference>
<evidence type="ECO:0000313" key="2">
    <source>
        <dbReference type="Proteomes" id="UP000190105"/>
    </source>
</evidence>
<evidence type="ECO:0000313" key="1">
    <source>
        <dbReference type="EMBL" id="SKA84726.1"/>
    </source>
</evidence>
<dbReference type="OrthoDB" id="1954963at2"/>
<dbReference type="AlphaFoldDB" id="A0A1T4X591"/>
<sequence>MFDYIKASMISSYKEDIDMIEEELKENNIKYYTESKSINGDIDTKAFIIHAKINTPKELQLLVEKVAAGGIDMSFEFKIEAKK</sequence>
<dbReference type="RefSeq" id="WP_078696050.1">
    <property type="nucleotide sequence ID" value="NZ_FUYH01000006.1"/>
</dbReference>
<protein>
    <submittedName>
        <fullName evidence="1">Uncharacterized protein</fullName>
    </submittedName>
</protein>
<dbReference type="Proteomes" id="UP000190105">
    <property type="component" value="Unassembled WGS sequence"/>
</dbReference>
<proteinExistence type="predicted"/>
<reference evidence="2" key="1">
    <citation type="submission" date="2017-02" db="EMBL/GenBank/DDBJ databases">
        <authorList>
            <person name="Varghese N."/>
            <person name="Submissions S."/>
        </authorList>
    </citation>
    <scope>NUCLEOTIDE SEQUENCE [LARGE SCALE GENOMIC DNA]</scope>
    <source>
        <strain evidence="2">USBA 833</strain>
    </source>
</reference>
<dbReference type="STRING" id="1147123.SAMN05443428_10658"/>
<organism evidence="1 2">
    <name type="scientific">Caloramator quimbayensis</name>
    <dbReference type="NCBI Taxonomy" id="1147123"/>
    <lineage>
        <taxon>Bacteria</taxon>
        <taxon>Bacillati</taxon>
        <taxon>Bacillota</taxon>
        <taxon>Clostridia</taxon>
        <taxon>Eubacteriales</taxon>
        <taxon>Clostridiaceae</taxon>
        <taxon>Caloramator</taxon>
    </lineage>
</organism>
<gene>
    <name evidence="1" type="ORF">SAMN05443428_10658</name>
</gene>
<keyword evidence="2" id="KW-1185">Reference proteome</keyword>